<organism evidence="1 2">
    <name type="scientific">Phytophthora lilii</name>
    <dbReference type="NCBI Taxonomy" id="2077276"/>
    <lineage>
        <taxon>Eukaryota</taxon>
        <taxon>Sar</taxon>
        <taxon>Stramenopiles</taxon>
        <taxon>Oomycota</taxon>
        <taxon>Peronosporomycetes</taxon>
        <taxon>Peronosporales</taxon>
        <taxon>Peronosporaceae</taxon>
        <taxon>Phytophthora</taxon>
    </lineage>
</organism>
<evidence type="ECO:0000313" key="2">
    <source>
        <dbReference type="Proteomes" id="UP001165083"/>
    </source>
</evidence>
<name>A0A9W6WZB6_9STRA</name>
<accession>A0A9W6WZB6</accession>
<proteinExistence type="predicted"/>
<comment type="caution">
    <text evidence="1">The sequence shown here is derived from an EMBL/GenBank/DDBJ whole genome shotgun (WGS) entry which is preliminary data.</text>
</comment>
<sequence length="251" mass="27158">MASCLAIAGRVLFGPLALLLLFTFTGYFSDGTVFIKADSSFFALTANDMSLAGGCTACLGPCKIGLLKYTMFNGNALTIAPTFNAFSAMAQTESLYDFCPLSKEALAFAEALDMNGAVCQSSRSDWGSTYSAVTGTPQQRMDIITTLNLSVAPQMVCELQAAIDKSNECVSTWNMIAIGRLFLYPTKLGEYKLRQNYVSPSQQLGSGLAGVGYRYIVWDFRPPALIDTGILLEPVYVPIFHWLPTVIGHST</sequence>
<gene>
    <name evidence="1" type="ORF">Plil01_000970400</name>
</gene>
<dbReference type="AlphaFoldDB" id="A0A9W6WZB6"/>
<evidence type="ECO:0000313" key="1">
    <source>
        <dbReference type="EMBL" id="GMF23867.1"/>
    </source>
</evidence>
<reference evidence="1" key="1">
    <citation type="submission" date="2023-04" db="EMBL/GenBank/DDBJ databases">
        <title>Phytophthora lilii NBRC 32176.</title>
        <authorList>
            <person name="Ichikawa N."/>
            <person name="Sato H."/>
            <person name="Tonouchi N."/>
        </authorList>
    </citation>
    <scope>NUCLEOTIDE SEQUENCE</scope>
    <source>
        <strain evidence="1">NBRC 32176</strain>
    </source>
</reference>
<protein>
    <submittedName>
        <fullName evidence="1">Unnamed protein product</fullName>
    </submittedName>
</protein>
<keyword evidence="2" id="KW-1185">Reference proteome</keyword>
<dbReference type="Proteomes" id="UP001165083">
    <property type="component" value="Unassembled WGS sequence"/>
</dbReference>
<dbReference type="EMBL" id="BSXW01000491">
    <property type="protein sequence ID" value="GMF23867.1"/>
    <property type="molecule type" value="Genomic_DNA"/>
</dbReference>